<evidence type="ECO:0000313" key="1">
    <source>
        <dbReference type="EMBL" id="ABW65876.1"/>
    </source>
</evidence>
<proteinExistence type="predicted"/>
<evidence type="ECO:0000313" key="2">
    <source>
        <dbReference type="Proteomes" id="UP000008561"/>
    </source>
</evidence>
<protein>
    <submittedName>
        <fullName evidence="1">Uncharacterized protein</fullName>
    </submittedName>
</protein>
<keyword evidence="2" id="KW-1185">Reference proteome</keyword>
<dbReference type="KEGG" id="dol:Dole_0066"/>
<dbReference type="EMBL" id="CP000859">
    <property type="protein sequence ID" value="ABW65876.1"/>
    <property type="molecule type" value="Genomic_DNA"/>
</dbReference>
<accession>A8ZRV9</accession>
<sequence length="106" mass="11838">MEQIAENRSLRKDAVEVKFDLRGDPVFAMLDDFVASKVPVNVGYILRVCNISDPEDHCKLPSIVFTAIPEKDVFADSVIISSDLGDGSDEPVFSPKEVKLFFWEGM</sequence>
<dbReference type="AlphaFoldDB" id="A8ZRV9"/>
<reference evidence="1 2" key="1">
    <citation type="submission" date="2007-10" db="EMBL/GenBank/DDBJ databases">
        <title>Complete sequence of Desulfococcus oleovorans Hxd3.</title>
        <authorList>
            <consortium name="US DOE Joint Genome Institute"/>
            <person name="Copeland A."/>
            <person name="Lucas S."/>
            <person name="Lapidus A."/>
            <person name="Barry K."/>
            <person name="Glavina del Rio T."/>
            <person name="Dalin E."/>
            <person name="Tice H."/>
            <person name="Pitluck S."/>
            <person name="Kiss H."/>
            <person name="Brettin T."/>
            <person name="Bruce D."/>
            <person name="Detter J.C."/>
            <person name="Han C."/>
            <person name="Schmutz J."/>
            <person name="Larimer F."/>
            <person name="Land M."/>
            <person name="Hauser L."/>
            <person name="Kyrpides N."/>
            <person name="Kim E."/>
            <person name="Wawrik B."/>
            <person name="Richardson P."/>
        </authorList>
    </citation>
    <scope>NUCLEOTIDE SEQUENCE [LARGE SCALE GENOMIC DNA]</scope>
    <source>
        <strain evidence="2">DSM 6200 / JCM 39069 / Hxd3</strain>
    </source>
</reference>
<dbReference type="Proteomes" id="UP000008561">
    <property type="component" value="Chromosome"/>
</dbReference>
<organism evidence="1 2">
    <name type="scientific">Desulfosudis oleivorans (strain DSM 6200 / JCM 39069 / Hxd3)</name>
    <name type="common">Desulfococcus oleovorans</name>
    <dbReference type="NCBI Taxonomy" id="96561"/>
    <lineage>
        <taxon>Bacteria</taxon>
        <taxon>Pseudomonadati</taxon>
        <taxon>Thermodesulfobacteriota</taxon>
        <taxon>Desulfobacteria</taxon>
        <taxon>Desulfobacterales</taxon>
        <taxon>Desulfosudaceae</taxon>
        <taxon>Desulfosudis</taxon>
    </lineage>
</organism>
<dbReference type="HOGENOM" id="CLU_2218850_0_0_7"/>
<name>A8ZRV9_DESOH</name>
<gene>
    <name evidence="1" type="ordered locus">Dole_0066</name>
</gene>